<dbReference type="RefSeq" id="WP_377852601.1">
    <property type="nucleotide sequence ID" value="NZ_JBHLZU010000011.1"/>
</dbReference>
<evidence type="ECO:0000313" key="2">
    <source>
        <dbReference type="EMBL" id="MFB9905300.1"/>
    </source>
</evidence>
<keyword evidence="3" id="KW-1185">Reference proteome</keyword>
<gene>
    <name evidence="2" type="ORF">ACFFQA_15305</name>
</gene>
<protein>
    <submittedName>
        <fullName evidence="2">Uncharacterized protein</fullName>
    </submittedName>
</protein>
<dbReference type="EMBL" id="JBHLZU010000011">
    <property type="protein sequence ID" value="MFB9905300.1"/>
    <property type="molecule type" value="Genomic_DNA"/>
</dbReference>
<comment type="caution">
    <text evidence="2">The sequence shown here is derived from an EMBL/GenBank/DDBJ whole genome shotgun (WGS) entry which is preliminary data.</text>
</comment>
<organism evidence="2 3">
    <name type="scientific">Allokutzneria oryzae</name>
    <dbReference type="NCBI Taxonomy" id="1378989"/>
    <lineage>
        <taxon>Bacteria</taxon>
        <taxon>Bacillati</taxon>
        <taxon>Actinomycetota</taxon>
        <taxon>Actinomycetes</taxon>
        <taxon>Pseudonocardiales</taxon>
        <taxon>Pseudonocardiaceae</taxon>
        <taxon>Allokutzneria</taxon>
    </lineage>
</organism>
<dbReference type="Proteomes" id="UP001589693">
    <property type="component" value="Unassembled WGS sequence"/>
</dbReference>
<sequence>MDARWDGKAAESAFGYFDYTIRALESQAAALQKLHEEYLLVAETVWHCAKATADILKGILDRLVVLGLTLMVAPFIASSGAGVFVSLGLGAFQCAKIISLWGEATQLMTKVQNVLHSSIGVMQSMANDPAFTTMKMPVIDYRHPGA</sequence>
<reference evidence="2 3" key="1">
    <citation type="submission" date="2024-09" db="EMBL/GenBank/DDBJ databases">
        <authorList>
            <person name="Sun Q."/>
            <person name="Mori K."/>
        </authorList>
    </citation>
    <scope>NUCLEOTIDE SEQUENCE [LARGE SCALE GENOMIC DNA]</scope>
    <source>
        <strain evidence="2 3">TBRC 7907</strain>
    </source>
</reference>
<name>A0ABV5ZWM8_9PSEU</name>
<feature type="transmembrane region" description="Helical" evidence="1">
    <location>
        <begin position="63"/>
        <end position="89"/>
    </location>
</feature>
<keyword evidence="1" id="KW-0472">Membrane</keyword>
<keyword evidence="1" id="KW-0812">Transmembrane</keyword>
<accession>A0ABV5ZWM8</accession>
<evidence type="ECO:0000256" key="1">
    <source>
        <dbReference type="SAM" id="Phobius"/>
    </source>
</evidence>
<keyword evidence="1" id="KW-1133">Transmembrane helix</keyword>
<proteinExistence type="predicted"/>
<evidence type="ECO:0000313" key="3">
    <source>
        <dbReference type="Proteomes" id="UP001589693"/>
    </source>
</evidence>